<dbReference type="Proteomes" id="UP000323142">
    <property type="component" value="Unassembled WGS sequence"/>
</dbReference>
<dbReference type="PANTHER" id="PTHR23501:SF1">
    <property type="entry name" value="TRANSPORT PROTEIN HSRA-RELATED"/>
    <property type="match status" value="1"/>
</dbReference>
<keyword evidence="4 7" id="KW-0812">Transmembrane</keyword>
<name>A0A5B2V9Q2_9HYPH</name>
<feature type="transmembrane region" description="Helical" evidence="7">
    <location>
        <begin position="386"/>
        <end position="410"/>
    </location>
</feature>
<evidence type="ECO:0000256" key="1">
    <source>
        <dbReference type="ARBA" id="ARBA00004651"/>
    </source>
</evidence>
<dbReference type="InterPro" id="IPR011701">
    <property type="entry name" value="MFS"/>
</dbReference>
<proteinExistence type="predicted"/>
<feature type="transmembrane region" description="Helical" evidence="7">
    <location>
        <begin position="159"/>
        <end position="180"/>
    </location>
</feature>
<dbReference type="Gene3D" id="1.20.1250.20">
    <property type="entry name" value="MFS general substrate transporter like domains"/>
    <property type="match status" value="1"/>
</dbReference>
<feature type="transmembrane region" description="Helical" evidence="7">
    <location>
        <begin position="218"/>
        <end position="240"/>
    </location>
</feature>
<keyword evidence="5 7" id="KW-1133">Transmembrane helix</keyword>
<evidence type="ECO:0000256" key="7">
    <source>
        <dbReference type="SAM" id="Phobius"/>
    </source>
</evidence>
<evidence type="ECO:0000256" key="5">
    <source>
        <dbReference type="ARBA" id="ARBA00022989"/>
    </source>
</evidence>
<feature type="domain" description="Major facilitator superfamily (MFS) profile" evidence="8">
    <location>
        <begin position="7"/>
        <end position="453"/>
    </location>
</feature>
<feature type="transmembrane region" description="Helical" evidence="7">
    <location>
        <begin position="131"/>
        <end position="153"/>
    </location>
</feature>
<feature type="transmembrane region" description="Helical" evidence="7">
    <location>
        <begin position="430"/>
        <end position="448"/>
    </location>
</feature>
<keyword evidence="2" id="KW-0813">Transport</keyword>
<dbReference type="PRINTS" id="PR01036">
    <property type="entry name" value="TCRTETB"/>
</dbReference>
<comment type="caution">
    <text evidence="9">The sequence shown here is derived from an EMBL/GenBank/DDBJ whole genome shotgun (WGS) entry which is preliminary data.</text>
</comment>
<keyword evidence="3" id="KW-1003">Cell membrane</keyword>
<evidence type="ECO:0000259" key="8">
    <source>
        <dbReference type="PROSITE" id="PS50850"/>
    </source>
</evidence>
<dbReference type="RefSeq" id="WP_149821114.1">
    <property type="nucleotide sequence ID" value="NZ_VUOA01000037.1"/>
</dbReference>
<dbReference type="OrthoDB" id="9812221at2"/>
<comment type="subcellular location">
    <subcellularLocation>
        <location evidence="1">Cell membrane</location>
        <topology evidence="1">Multi-pass membrane protein</topology>
    </subcellularLocation>
</comment>
<sequence>MRQSRLVPLVVACALLMENLDSTVIATSLPMIAADLNQDPIALKLALTSYLISLAIFIPVSGWMADRFGARTIFRVAIGVFMAGSIACAMANSLGSFVAARFLQGMGGAMMVPVGRLLILRTVSKAELVSALAYLTVPALIGPVVGPPVGGFITTYFDWRWIFLINIPIGIIGIVLATLFFENVREPDPPPLDVVGFLLLGIGLAALMLGLATGGRHLLPLSASIAATVAGVISVVLYLLHSRRVAAPVLKLELLRIPTFRTAVVGGSLFRVGVGAIPFLLPLMFQVGFGLSPLQSGLLTFSAAVGALFMKTLAATVLRAVGFRRVLVINALICSLFVVANGWFTPQTPHALITGVLLIGGCFRSLQFTSLNAISFADVPRNDMSYATSLTSVIQQLSLSTGVALGAFLLESVSLARGHESLQASDFGPAFMMIGALSAFSILFFVRLDPDAGAEMSGHRQPPRPAAAAE</sequence>
<evidence type="ECO:0000256" key="3">
    <source>
        <dbReference type="ARBA" id="ARBA00022475"/>
    </source>
</evidence>
<keyword evidence="6 7" id="KW-0472">Membrane</keyword>
<dbReference type="InterPro" id="IPR004638">
    <property type="entry name" value="EmrB-like"/>
</dbReference>
<evidence type="ECO:0000256" key="2">
    <source>
        <dbReference type="ARBA" id="ARBA00022448"/>
    </source>
</evidence>
<dbReference type="GO" id="GO:0005886">
    <property type="term" value="C:plasma membrane"/>
    <property type="evidence" value="ECO:0007669"/>
    <property type="project" value="UniProtKB-SubCell"/>
</dbReference>
<protein>
    <submittedName>
        <fullName evidence="9">DHA2 family efflux MFS transporter permease subunit</fullName>
    </submittedName>
</protein>
<feature type="transmembrane region" description="Helical" evidence="7">
    <location>
        <begin position="42"/>
        <end position="60"/>
    </location>
</feature>
<evidence type="ECO:0000313" key="9">
    <source>
        <dbReference type="EMBL" id="KAA2235160.1"/>
    </source>
</evidence>
<dbReference type="Gene3D" id="1.20.1720.10">
    <property type="entry name" value="Multidrug resistance protein D"/>
    <property type="match status" value="1"/>
</dbReference>
<keyword evidence="10" id="KW-1185">Reference proteome</keyword>
<dbReference type="InterPro" id="IPR020846">
    <property type="entry name" value="MFS_dom"/>
</dbReference>
<dbReference type="PANTHER" id="PTHR23501">
    <property type="entry name" value="MAJOR FACILITATOR SUPERFAMILY"/>
    <property type="match status" value="1"/>
</dbReference>
<dbReference type="AlphaFoldDB" id="A0A5B2V9Q2"/>
<dbReference type="NCBIfam" id="TIGR00711">
    <property type="entry name" value="efflux_EmrB"/>
    <property type="match status" value="1"/>
</dbReference>
<feature type="transmembrane region" description="Helical" evidence="7">
    <location>
        <begin position="72"/>
        <end position="92"/>
    </location>
</feature>
<feature type="transmembrane region" description="Helical" evidence="7">
    <location>
        <begin position="326"/>
        <end position="344"/>
    </location>
</feature>
<feature type="transmembrane region" description="Helical" evidence="7">
    <location>
        <begin position="293"/>
        <end position="314"/>
    </location>
</feature>
<evidence type="ECO:0000256" key="6">
    <source>
        <dbReference type="ARBA" id="ARBA00023136"/>
    </source>
</evidence>
<dbReference type="SUPFAM" id="SSF103473">
    <property type="entry name" value="MFS general substrate transporter"/>
    <property type="match status" value="1"/>
</dbReference>
<dbReference type="PROSITE" id="PS50850">
    <property type="entry name" value="MFS"/>
    <property type="match status" value="1"/>
</dbReference>
<evidence type="ECO:0000313" key="10">
    <source>
        <dbReference type="Proteomes" id="UP000323142"/>
    </source>
</evidence>
<accession>A0A5B2V9Q2</accession>
<organism evidence="9 10">
    <name type="scientific">Salinarimonas soli</name>
    <dbReference type="NCBI Taxonomy" id="1638099"/>
    <lineage>
        <taxon>Bacteria</taxon>
        <taxon>Pseudomonadati</taxon>
        <taxon>Pseudomonadota</taxon>
        <taxon>Alphaproteobacteria</taxon>
        <taxon>Hyphomicrobiales</taxon>
        <taxon>Salinarimonadaceae</taxon>
        <taxon>Salinarimonas</taxon>
    </lineage>
</organism>
<feature type="transmembrane region" description="Helical" evidence="7">
    <location>
        <begin position="260"/>
        <end position="281"/>
    </location>
</feature>
<dbReference type="GO" id="GO:0022857">
    <property type="term" value="F:transmembrane transporter activity"/>
    <property type="evidence" value="ECO:0007669"/>
    <property type="project" value="InterPro"/>
</dbReference>
<evidence type="ECO:0000256" key="4">
    <source>
        <dbReference type="ARBA" id="ARBA00022692"/>
    </source>
</evidence>
<dbReference type="InterPro" id="IPR036259">
    <property type="entry name" value="MFS_trans_sf"/>
</dbReference>
<dbReference type="Pfam" id="PF07690">
    <property type="entry name" value="MFS_1"/>
    <property type="match status" value="1"/>
</dbReference>
<feature type="transmembrane region" description="Helical" evidence="7">
    <location>
        <begin position="192"/>
        <end position="212"/>
    </location>
</feature>
<reference evidence="9 10" key="2">
    <citation type="submission" date="2019-09" db="EMBL/GenBank/DDBJ databases">
        <authorList>
            <person name="Jin C."/>
        </authorList>
    </citation>
    <scope>NUCLEOTIDE SEQUENCE [LARGE SCALE GENOMIC DNA]</scope>
    <source>
        <strain evidence="9 10">BN140002</strain>
    </source>
</reference>
<dbReference type="EMBL" id="VUOA01000037">
    <property type="protein sequence ID" value="KAA2235160.1"/>
    <property type="molecule type" value="Genomic_DNA"/>
</dbReference>
<feature type="transmembrane region" description="Helical" evidence="7">
    <location>
        <begin position="98"/>
        <end position="119"/>
    </location>
</feature>
<reference evidence="9 10" key="1">
    <citation type="submission" date="2019-09" db="EMBL/GenBank/DDBJ databases">
        <title>Salinarimonas rosea gen. nov., sp. nov., a new member of the a-2 subgroup of the Proteobacteria.</title>
        <authorList>
            <person name="Liu J."/>
        </authorList>
    </citation>
    <scope>NUCLEOTIDE SEQUENCE [LARGE SCALE GENOMIC DNA]</scope>
    <source>
        <strain evidence="9 10">BN140002</strain>
    </source>
</reference>
<gene>
    <name evidence="9" type="ORF">F0L46_20660</name>
</gene>